<evidence type="ECO:0000313" key="3">
    <source>
        <dbReference type="EMBL" id="OOF91230.1"/>
    </source>
</evidence>
<dbReference type="STRING" id="602072.A0A1R3R9T0"/>
<evidence type="ECO:0000256" key="2">
    <source>
        <dbReference type="SAM" id="SignalP"/>
    </source>
</evidence>
<gene>
    <name evidence="3" type="ORF">ASPCADRAFT_134635</name>
</gene>
<dbReference type="InterPro" id="IPR052820">
    <property type="entry name" value="PhiA_domain"/>
</dbReference>
<protein>
    <recommendedName>
        <fullName evidence="5">IgE-binding protein</fullName>
    </recommendedName>
</protein>
<evidence type="ECO:0008006" key="5">
    <source>
        <dbReference type="Google" id="ProtNLM"/>
    </source>
</evidence>
<feature type="compositionally biased region" description="Low complexity" evidence="1">
    <location>
        <begin position="162"/>
        <end position="187"/>
    </location>
</feature>
<keyword evidence="2" id="KW-0732">Signal</keyword>
<feature type="region of interest" description="Disordered" evidence="1">
    <location>
        <begin position="162"/>
        <end position="197"/>
    </location>
</feature>
<feature type="chain" id="PRO_5013340179" description="IgE-binding protein" evidence="2">
    <location>
        <begin position="22"/>
        <end position="238"/>
    </location>
</feature>
<proteinExistence type="predicted"/>
<dbReference type="AlphaFoldDB" id="A0A1R3R9T0"/>
<reference evidence="4" key="1">
    <citation type="journal article" date="2017" name="Genome Biol.">
        <title>Comparative genomics reveals high biological diversity and specific adaptations in the industrially and medically important fungal genus Aspergillus.</title>
        <authorList>
            <person name="de Vries R.P."/>
            <person name="Riley R."/>
            <person name="Wiebenga A."/>
            <person name="Aguilar-Osorio G."/>
            <person name="Amillis S."/>
            <person name="Uchima C.A."/>
            <person name="Anderluh G."/>
            <person name="Asadollahi M."/>
            <person name="Askin M."/>
            <person name="Barry K."/>
            <person name="Battaglia E."/>
            <person name="Bayram O."/>
            <person name="Benocci T."/>
            <person name="Braus-Stromeyer S.A."/>
            <person name="Caldana C."/>
            <person name="Canovas D."/>
            <person name="Cerqueira G.C."/>
            <person name="Chen F."/>
            <person name="Chen W."/>
            <person name="Choi C."/>
            <person name="Clum A."/>
            <person name="Dos Santos R.A."/>
            <person name="Damasio A.R."/>
            <person name="Diallinas G."/>
            <person name="Emri T."/>
            <person name="Fekete E."/>
            <person name="Flipphi M."/>
            <person name="Freyberg S."/>
            <person name="Gallo A."/>
            <person name="Gournas C."/>
            <person name="Habgood R."/>
            <person name="Hainaut M."/>
            <person name="Harispe M.L."/>
            <person name="Henrissat B."/>
            <person name="Hilden K.S."/>
            <person name="Hope R."/>
            <person name="Hossain A."/>
            <person name="Karabika E."/>
            <person name="Karaffa L."/>
            <person name="Karanyi Z."/>
            <person name="Krasevec N."/>
            <person name="Kuo A."/>
            <person name="Kusch H."/>
            <person name="LaButti K."/>
            <person name="Lagendijk E.L."/>
            <person name="Lapidus A."/>
            <person name="Levasseur A."/>
            <person name="Lindquist E."/>
            <person name="Lipzen A."/>
            <person name="Logrieco A.F."/>
            <person name="MacCabe A."/>
            <person name="Maekelae M.R."/>
            <person name="Malavazi I."/>
            <person name="Melin P."/>
            <person name="Meyer V."/>
            <person name="Mielnichuk N."/>
            <person name="Miskei M."/>
            <person name="Molnar A.P."/>
            <person name="Mule G."/>
            <person name="Ngan C.Y."/>
            <person name="Orejas M."/>
            <person name="Orosz E."/>
            <person name="Ouedraogo J.P."/>
            <person name="Overkamp K.M."/>
            <person name="Park H.-S."/>
            <person name="Perrone G."/>
            <person name="Piumi F."/>
            <person name="Punt P.J."/>
            <person name="Ram A.F."/>
            <person name="Ramon A."/>
            <person name="Rauscher S."/>
            <person name="Record E."/>
            <person name="Riano-Pachon D.M."/>
            <person name="Robert V."/>
            <person name="Roehrig J."/>
            <person name="Ruller R."/>
            <person name="Salamov A."/>
            <person name="Salih N.S."/>
            <person name="Samson R.A."/>
            <person name="Sandor E."/>
            <person name="Sanguinetti M."/>
            <person name="Schuetze T."/>
            <person name="Sepcic K."/>
            <person name="Shelest E."/>
            <person name="Sherlock G."/>
            <person name="Sophianopoulou V."/>
            <person name="Squina F.M."/>
            <person name="Sun H."/>
            <person name="Susca A."/>
            <person name="Todd R.B."/>
            <person name="Tsang A."/>
            <person name="Unkles S.E."/>
            <person name="van de Wiele N."/>
            <person name="van Rossen-Uffink D."/>
            <person name="Oliveira J.V."/>
            <person name="Vesth T.C."/>
            <person name="Visser J."/>
            <person name="Yu J.-H."/>
            <person name="Zhou M."/>
            <person name="Andersen M.R."/>
            <person name="Archer D.B."/>
            <person name="Baker S.E."/>
            <person name="Benoit I."/>
            <person name="Brakhage A.A."/>
            <person name="Braus G.H."/>
            <person name="Fischer R."/>
            <person name="Frisvad J.C."/>
            <person name="Goldman G.H."/>
            <person name="Houbraken J."/>
            <person name="Oakley B."/>
            <person name="Pocsi I."/>
            <person name="Scazzocchio C."/>
            <person name="Seiboth B."/>
            <person name="vanKuyk P.A."/>
            <person name="Wortman J."/>
            <person name="Dyer P.S."/>
            <person name="Grigoriev I.V."/>
        </authorList>
    </citation>
    <scope>NUCLEOTIDE SEQUENCE [LARGE SCALE GENOMIC DNA]</scope>
    <source>
        <strain evidence="4">ITEM 5010</strain>
    </source>
</reference>
<sequence length="238" mass="24655">MNINLLAVLLTALSFLPPIHTQETSSSSSSTAPVASSTSTTFTVTSARSGSPIHLLQLTIFSGRFYLGGRTSSYCPSGVAQEGECPPGNETVLTGGNGLAVAVPGGQQIYILPSGALTFTPPHSAYIPSGSVTGPFTYTPGTPFGHWNYTSGFMACPVRGNTTTSSSVSVRPTPTPTRPLGTGSVTPSPTPGSGGGRWQVYASWRNASVPGGRVDECLGFDPMAYVWRGGNVAAWEYI</sequence>
<dbReference type="OrthoDB" id="5430620at2759"/>
<organism evidence="3 4">
    <name type="scientific">Aspergillus carbonarius (strain ITEM 5010)</name>
    <dbReference type="NCBI Taxonomy" id="602072"/>
    <lineage>
        <taxon>Eukaryota</taxon>
        <taxon>Fungi</taxon>
        <taxon>Dikarya</taxon>
        <taxon>Ascomycota</taxon>
        <taxon>Pezizomycotina</taxon>
        <taxon>Eurotiomycetes</taxon>
        <taxon>Eurotiomycetidae</taxon>
        <taxon>Eurotiales</taxon>
        <taxon>Aspergillaceae</taxon>
        <taxon>Aspergillus</taxon>
        <taxon>Aspergillus subgen. Circumdati</taxon>
    </lineage>
</organism>
<keyword evidence="4" id="KW-1185">Reference proteome</keyword>
<dbReference type="PANTHER" id="PTHR42047">
    <property type="entry name" value="PROTEIN, PUTATIVE (AFU_ORTHOLOGUE AFUA_6G03560)-RELATED"/>
    <property type="match status" value="1"/>
</dbReference>
<evidence type="ECO:0000313" key="4">
    <source>
        <dbReference type="Proteomes" id="UP000188318"/>
    </source>
</evidence>
<evidence type="ECO:0000256" key="1">
    <source>
        <dbReference type="SAM" id="MobiDB-lite"/>
    </source>
</evidence>
<accession>A0A1R3R9T0</accession>
<dbReference type="Proteomes" id="UP000188318">
    <property type="component" value="Unassembled WGS sequence"/>
</dbReference>
<feature type="signal peptide" evidence="2">
    <location>
        <begin position="1"/>
        <end position="21"/>
    </location>
</feature>
<name>A0A1R3R9T0_ASPC5</name>
<dbReference type="EMBL" id="KV907512">
    <property type="protein sequence ID" value="OOF91230.1"/>
    <property type="molecule type" value="Genomic_DNA"/>
</dbReference>
<dbReference type="VEuPathDB" id="FungiDB:ASPCADRAFT_134635"/>
<dbReference type="PANTHER" id="PTHR42047:SF1">
    <property type="entry name" value="PROTEIN, PUTATIVE (AFU_ORTHOLOGUE AFUA_6G03560)-RELATED"/>
    <property type="match status" value="1"/>
</dbReference>
<dbReference type="OMA" id="VAQEGEC"/>